<feature type="region of interest" description="Disordered" evidence="1">
    <location>
        <begin position="127"/>
        <end position="151"/>
    </location>
</feature>
<dbReference type="EMBL" id="VSSQ01015535">
    <property type="protein sequence ID" value="MPM56001.1"/>
    <property type="molecule type" value="Genomic_DNA"/>
</dbReference>
<accession>A0A645AUM8</accession>
<feature type="compositionally biased region" description="Basic residues" evidence="1">
    <location>
        <begin position="140"/>
        <end position="151"/>
    </location>
</feature>
<organism evidence="2">
    <name type="scientific">bioreactor metagenome</name>
    <dbReference type="NCBI Taxonomy" id="1076179"/>
    <lineage>
        <taxon>unclassified sequences</taxon>
        <taxon>metagenomes</taxon>
        <taxon>ecological metagenomes</taxon>
    </lineage>
</organism>
<protein>
    <submittedName>
        <fullName evidence="2">Uncharacterized protein</fullName>
    </submittedName>
</protein>
<dbReference type="AlphaFoldDB" id="A0A645AUM8"/>
<evidence type="ECO:0000256" key="1">
    <source>
        <dbReference type="SAM" id="MobiDB-lite"/>
    </source>
</evidence>
<evidence type="ECO:0000313" key="2">
    <source>
        <dbReference type="EMBL" id="MPM56001.1"/>
    </source>
</evidence>
<gene>
    <name evidence="2" type="ORF">SDC9_102799</name>
</gene>
<feature type="region of interest" description="Disordered" evidence="1">
    <location>
        <begin position="1"/>
        <end position="36"/>
    </location>
</feature>
<proteinExistence type="predicted"/>
<name>A0A645AUM8_9ZZZZ</name>
<comment type="caution">
    <text evidence="2">The sequence shown here is derived from an EMBL/GenBank/DDBJ whole genome shotgun (WGS) entry which is preliminary data.</text>
</comment>
<sequence>MPDSGAVKPHHGADLPVSRVQPRDRGTDAEPEQGDPGAVVRGYYFADHLCCLLNPDIPEKPVVGFLPVAPGVVFTVEGRQDDAIAFRLKERGQQPEILRYAPDLVNDDENRVHLFFPCLQHTGTEPGVISSSAPGSVHGASRKTAPRASRR</sequence>
<reference evidence="2" key="1">
    <citation type="submission" date="2019-08" db="EMBL/GenBank/DDBJ databases">
        <authorList>
            <person name="Kucharzyk K."/>
            <person name="Murdoch R.W."/>
            <person name="Higgins S."/>
            <person name="Loffler F."/>
        </authorList>
    </citation>
    <scope>NUCLEOTIDE SEQUENCE</scope>
</reference>